<dbReference type="InterPro" id="IPR036543">
    <property type="entry name" value="Guanylate-bd_C_sf"/>
</dbReference>
<evidence type="ECO:0000256" key="4">
    <source>
        <dbReference type="PROSITE-ProRule" id="PRU01052"/>
    </source>
</evidence>
<evidence type="ECO:0000256" key="2">
    <source>
        <dbReference type="ARBA" id="ARBA00022801"/>
    </source>
</evidence>
<reference evidence="8" key="1">
    <citation type="submission" date="2025-08" db="UniProtKB">
        <authorList>
            <consortium name="RefSeq"/>
        </authorList>
    </citation>
    <scope>IDENTIFICATION</scope>
    <source>
        <tissue evidence="8">Muscle</tissue>
    </source>
</reference>
<comment type="similarity">
    <text evidence="4">Belongs to the TRAFAC class dynamin-like GTPase superfamily. GB1/RHD3 GTPase family.</text>
</comment>
<evidence type="ECO:0000256" key="5">
    <source>
        <dbReference type="SAM" id="Coils"/>
    </source>
</evidence>
<evidence type="ECO:0000259" key="6">
    <source>
        <dbReference type="PROSITE" id="PS51715"/>
    </source>
</evidence>
<dbReference type="Gene3D" id="1.20.1000.10">
    <property type="entry name" value="Guanylate-binding protein, C-terminal domain"/>
    <property type="match status" value="1"/>
</dbReference>
<keyword evidence="3" id="KW-0342">GTP-binding</keyword>
<dbReference type="InterPro" id="IPR015894">
    <property type="entry name" value="Guanylate-bd_N"/>
</dbReference>
<dbReference type="InterPro" id="IPR030386">
    <property type="entry name" value="G_GB1_RHD3_dom"/>
</dbReference>
<evidence type="ECO:0000256" key="3">
    <source>
        <dbReference type="ARBA" id="ARBA00023134"/>
    </source>
</evidence>
<keyword evidence="7" id="KW-1185">Reference proteome</keyword>
<evidence type="ECO:0000313" key="7">
    <source>
        <dbReference type="Proteomes" id="UP000694941"/>
    </source>
</evidence>
<evidence type="ECO:0000256" key="1">
    <source>
        <dbReference type="ARBA" id="ARBA00022741"/>
    </source>
</evidence>
<keyword evidence="2" id="KW-0378">Hydrolase</keyword>
<dbReference type="SUPFAM" id="SSF48340">
    <property type="entry name" value="Interferon-induced guanylate-binding protein 1 (GBP1), C-terminal domain"/>
    <property type="match status" value="1"/>
</dbReference>
<dbReference type="GeneID" id="106459392"/>
<dbReference type="RefSeq" id="XP_022241583.1">
    <property type="nucleotide sequence ID" value="XM_022385875.1"/>
</dbReference>
<dbReference type="PROSITE" id="PS51715">
    <property type="entry name" value="G_GB1_RHD3"/>
    <property type="match status" value="1"/>
</dbReference>
<keyword evidence="1" id="KW-0547">Nucleotide-binding</keyword>
<dbReference type="SUPFAM" id="SSF52540">
    <property type="entry name" value="P-loop containing nucleoside triphosphate hydrolases"/>
    <property type="match status" value="1"/>
</dbReference>
<dbReference type="InterPro" id="IPR027417">
    <property type="entry name" value="P-loop_NTPase"/>
</dbReference>
<evidence type="ECO:0000313" key="8">
    <source>
        <dbReference type="RefSeq" id="XP_022241583.1"/>
    </source>
</evidence>
<feature type="coiled-coil region" evidence="5">
    <location>
        <begin position="268"/>
        <end position="302"/>
    </location>
</feature>
<name>A0ABM1SD78_LIMPO</name>
<keyword evidence="5" id="KW-0175">Coiled coil</keyword>
<accession>A0ABM1SD78</accession>
<dbReference type="Gene3D" id="3.40.50.300">
    <property type="entry name" value="P-loop containing nucleotide triphosphate hydrolases"/>
    <property type="match status" value="1"/>
</dbReference>
<sequence length="668" mass="77803">MDLATGQQVSVIFLDTEGFAANNISENYDAKIFAVSTLISSHLIYNSVKIVDQSDIDYLELLARRTQLFALRSQMSRVKWTDDFIHDLLSFPPLIWVVQDFVQTAVEKETPKEWLHRLMDTHSRENENYEISLLDIFKSVDCHTLFLPAIKKRLLTDLSRAQEEDLTEEYKEERNSLLEKLKKELIPKEKNHKPISGTELAALFEVLVTAANDGSLAEVPSRWTTFVERIKQTATEDCHKFYMTEMMVLNEKYSSGPVNMQELEEWHNQVFQNSLKLLEQLLKGLEETAEEAKHKLTENIQQFYVRTKDINEKKIRLRCSELLNKMELIAEDSLRALSLPVPSSTLHHQIAEIIHDAQEGFRKELGDLVVPEVREKYLAYLRKTIHNLGESFHLQNSKALESMFLDGINLAIDKFKVLTKDSGNQPLKPFLLKNVLEKGFTTAVKVFESQCSQYSEESLYQPHKALLENRLMEQWKELEKKNEDLVQSLIKTVVQELLHQFHDNTDINHIPLPSNETDLNSRLQMEMLRVERRYKEQTEDFSSYKGYIIGIADLQRGLHSICGQRRKENVEAFTEVVKQPLETSKQIIMLSADKYTTEFSVKQYMRSVCLLNLNEGKPRHWSQNLKHSIVDHFLISDKELQNIIKSKQGWYSSIIGFFQWLLWLFNLS</sequence>
<dbReference type="Pfam" id="PF02263">
    <property type="entry name" value="GBP"/>
    <property type="match status" value="1"/>
</dbReference>
<proteinExistence type="inferred from homology"/>
<gene>
    <name evidence="8" type="primary">LOC106459392</name>
</gene>
<feature type="domain" description="GB1/RHD3-type G" evidence="6">
    <location>
        <begin position="1"/>
        <end position="190"/>
    </location>
</feature>
<dbReference type="PANTHER" id="PTHR10751">
    <property type="entry name" value="GUANYLATE BINDING PROTEIN"/>
    <property type="match status" value="1"/>
</dbReference>
<dbReference type="Proteomes" id="UP000694941">
    <property type="component" value="Unplaced"/>
</dbReference>
<organism evidence="7 8">
    <name type="scientific">Limulus polyphemus</name>
    <name type="common">Atlantic horseshoe crab</name>
    <dbReference type="NCBI Taxonomy" id="6850"/>
    <lineage>
        <taxon>Eukaryota</taxon>
        <taxon>Metazoa</taxon>
        <taxon>Ecdysozoa</taxon>
        <taxon>Arthropoda</taxon>
        <taxon>Chelicerata</taxon>
        <taxon>Merostomata</taxon>
        <taxon>Xiphosura</taxon>
        <taxon>Limulidae</taxon>
        <taxon>Limulus</taxon>
    </lineage>
</organism>
<protein>
    <submittedName>
        <fullName evidence="8">Uncharacterized protein LOC106459392 isoform X1</fullName>
    </submittedName>
</protein>